<dbReference type="SMART" id="SM00100">
    <property type="entry name" value="cNMP"/>
    <property type="match status" value="1"/>
</dbReference>
<evidence type="ECO:0000313" key="2">
    <source>
        <dbReference type="EMBL" id="GJH25867.1"/>
    </source>
</evidence>
<sequence length="321" mass="35591">MNTALARLLTRVQETGNNVKERFEGEDNREFLIQTLSTQRTVAGNRDLATEIADLATLIDVDAGHAVVEQDDHTTEVYFALTGSFDIAINGRAIKRIHDGQCFGEMAALSPQPRSATVRAAVPSVVAMLNGPNLTALGRKYPDLYLSLARDISKRLLERNALIAERRTKPKVFIISSTEAIAVAQNVEKALTHDDITVRLWTDGVFKVANYTLDDLETELNESDFAVAIAHPDDKVEFREEDWPAPRDNVVFELGFFMGRLGRKRAILMEPQGQKVKLPSDLAGVTTIRYSLPKDYDLAGAMKPATDRLLAHVFDLGVYHG</sequence>
<feature type="domain" description="Cyclic nucleotide-binding" evidence="1">
    <location>
        <begin position="51"/>
        <end position="155"/>
    </location>
</feature>
<evidence type="ECO:0000313" key="3">
    <source>
        <dbReference type="Proteomes" id="UP001055111"/>
    </source>
</evidence>
<dbReference type="InterPro" id="IPR018490">
    <property type="entry name" value="cNMP-bd_dom_sf"/>
</dbReference>
<dbReference type="InterPro" id="IPR019302">
    <property type="entry name" value="CAP12/PCTIR_TIR_dom"/>
</dbReference>
<dbReference type="AlphaFoldDB" id="A0AA37IB42"/>
<dbReference type="RefSeq" id="WP_238212495.1">
    <property type="nucleotide sequence ID" value="NZ_BPUS01000005.1"/>
</dbReference>
<dbReference type="InterPro" id="IPR000595">
    <property type="entry name" value="cNMP-bd_dom"/>
</dbReference>
<dbReference type="SUPFAM" id="SSF51206">
    <property type="entry name" value="cAMP-binding domain-like"/>
    <property type="match status" value="1"/>
</dbReference>
<evidence type="ECO:0000259" key="1">
    <source>
        <dbReference type="PROSITE" id="PS50042"/>
    </source>
</evidence>
<name>A0AA37IB42_9BURK</name>
<dbReference type="Gene3D" id="2.60.120.10">
    <property type="entry name" value="Jelly Rolls"/>
    <property type="match status" value="1"/>
</dbReference>
<accession>A0AA37IB42</accession>
<organism evidence="2 3">
    <name type="scientific">Caballeronia novacaledonica</name>
    <dbReference type="NCBI Taxonomy" id="1544861"/>
    <lineage>
        <taxon>Bacteria</taxon>
        <taxon>Pseudomonadati</taxon>
        <taxon>Pseudomonadota</taxon>
        <taxon>Betaproteobacteria</taxon>
        <taxon>Burkholderiales</taxon>
        <taxon>Burkholderiaceae</taxon>
        <taxon>Caballeronia</taxon>
    </lineage>
</organism>
<dbReference type="GO" id="GO:0050135">
    <property type="term" value="F:NADP+ nucleosidase activity"/>
    <property type="evidence" value="ECO:0007669"/>
    <property type="project" value="InterPro"/>
</dbReference>
<proteinExistence type="predicted"/>
<reference evidence="2" key="1">
    <citation type="submission" date="2022-09" db="EMBL/GenBank/DDBJ databases">
        <title>Isolation and characterization of 3-chlorobenzoate degrading bacteria from soils in Shizuoka.</title>
        <authorList>
            <person name="Ifat A."/>
            <person name="Ogawa N."/>
            <person name="Kimbara K."/>
            <person name="Moriuchi R."/>
            <person name="Dohra H."/>
            <person name="Shintani M."/>
        </authorList>
    </citation>
    <scope>NUCLEOTIDE SEQUENCE</scope>
    <source>
        <strain evidence="2">19CS4-2</strain>
    </source>
</reference>
<dbReference type="CDD" id="cd00038">
    <property type="entry name" value="CAP_ED"/>
    <property type="match status" value="1"/>
</dbReference>
<gene>
    <name evidence="2" type="ORF">CBA19CS42_15145</name>
</gene>
<protein>
    <submittedName>
        <fullName evidence="2">Cyclic nucleotide-binding domain-containing protein</fullName>
    </submittedName>
</protein>
<comment type="caution">
    <text evidence="2">The sequence shown here is derived from an EMBL/GenBank/DDBJ whole genome shotgun (WGS) entry which is preliminary data.</text>
</comment>
<dbReference type="Pfam" id="PF00027">
    <property type="entry name" value="cNMP_binding"/>
    <property type="match status" value="1"/>
</dbReference>
<dbReference type="PROSITE" id="PS50042">
    <property type="entry name" value="CNMP_BINDING_3"/>
    <property type="match status" value="1"/>
</dbReference>
<dbReference type="Proteomes" id="UP001055111">
    <property type="component" value="Unassembled WGS sequence"/>
</dbReference>
<dbReference type="EMBL" id="BPUS01000005">
    <property type="protein sequence ID" value="GJH25867.1"/>
    <property type="molecule type" value="Genomic_DNA"/>
</dbReference>
<dbReference type="Pfam" id="PF10137">
    <property type="entry name" value="CAP12-PCTIR_TIR"/>
    <property type="match status" value="1"/>
</dbReference>
<dbReference type="InterPro" id="IPR014710">
    <property type="entry name" value="RmlC-like_jellyroll"/>
</dbReference>